<dbReference type="InterPro" id="IPR001680">
    <property type="entry name" value="WD40_rpt"/>
</dbReference>
<comment type="similarity">
    <text evidence="1">Belongs to the WD repeat WDR55 family.</text>
</comment>
<dbReference type="InterPro" id="IPR019775">
    <property type="entry name" value="WD40_repeat_CS"/>
</dbReference>
<comment type="caution">
    <text evidence="8">The sequence shown here is derived from an EMBL/GenBank/DDBJ whole genome shotgun (WGS) entry which is preliminary data.</text>
</comment>
<dbReference type="InterPro" id="IPR050505">
    <property type="entry name" value="WDR55/POC1"/>
</dbReference>
<protein>
    <recommendedName>
        <fullName evidence="4">WD repeat-containing protein JIP5</fullName>
    </recommendedName>
    <alternativeName>
        <fullName evidence="5">WD repeat-containing protein jip5</fullName>
    </alternativeName>
</protein>
<dbReference type="OrthoDB" id="2288928at2759"/>
<dbReference type="Pfam" id="PF24796">
    <property type="entry name" value="WDR55"/>
    <property type="match status" value="1"/>
</dbReference>
<dbReference type="Gene3D" id="2.130.10.10">
    <property type="entry name" value="YVTN repeat-like/Quinoprotein amine dehydrogenase"/>
    <property type="match status" value="2"/>
</dbReference>
<dbReference type="PROSITE" id="PS50082">
    <property type="entry name" value="WD_REPEATS_2"/>
    <property type="match status" value="2"/>
</dbReference>
<name>A0A8H7PEG5_9FUNG</name>
<feature type="compositionally biased region" description="Basic and acidic residues" evidence="7">
    <location>
        <begin position="367"/>
        <end position="378"/>
    </location>
</feature>
<dbReference type="InterPro" id="IPR036322">
    <property type="entry name" value="WD40_repeat_dom_sf"/>
</dbReference>
<evidence type="ECO:0000256" key="3">
    <source>
        <dbReference type="ARBA" id="ARBA00022737"/>
    </source>
</evidence>
<dbReference type="SUPFAM" id="SSF50978">
    <property type="entry name" value="WD40 repeat-like"/>
    <property type="match status" value="1"/>
</dbReference>
<dbReference type="Proteomes" id="UP000612746">
    <property type="component" value="Unassembled WGS sequence"/>
</dbReference>
<dbReference type="PANTHER" id="PTHR44019">
    <property type="entry name" value="WD REPEAT-CONTAINING PROTEIN 55"/>
    <property type="match status" value="1"/>
</dbReference>
<evidence type="ECO:0000256" key="4">
    <source>
        <dbReference type="ARBA" id="ARBA00039238"/>
    </source>
</evidence>
<keyword evidence="2 6" id="KW-0853">WD repeat</keyword>
<reference evidence="8" key="1">
    <citation type="submission" date="2020-12" db="EMBL/GenBank/DDBJ databases">
        <title>Metabolic potential, ecology and presence of endohyphal bacteria is reflected in genomic diversity of Mucoromycotina.</title>
        <authorList>
            <person name="Muszewska A."/>
            <person name="Okrasinska A."/>
            <person name="Steczkiewicz K."/>
            <person name="Drgas O."/>
            <person name="Orlowska M."/>
            <person name="Perlinska-Lenart U."/>
            <person name="Aleksandrzak-Piekarczyk T."/>
            <person name="Szatraj K."/>
            <person name="Zielenkiewicz U."/>
            <person name="Pilsyk S."/>
            <person name="Malc E."/>
            <person name="Mieczkowski P."/>
            <person name="Kruszewska J.S."/>
            <person name="Biernat P."/>
            <person name="Pawlowska J."/>
        </authorList>
    </citation>
    <scope>NUCLEOTIDE SEQUENCE</scope>
    <source>
        <strain evidence="8">WA0000051536</strain>
    </source>
</reference>
<evidence type="ECO:0000313" key="9">
    <source>
        <dbReference type="Proteomes" id="UP000612746"/>
    </source>
</evidence>
<feature type="repeat" description="WD" evidence="6">
    <location>
        <begin position="134"/>
        <end position="175"/>
    </location>
</feature>
<dbReference type="PANTHER" id="PTHR44019:SF20">
    <property type="entry name" value="WD REPEAT-CONTAINING PROTEIN 55"/>
    <property type="match status" value="1"/>
</dbReference>
<dbReference type="PROSITE" id="PS50294">
    <property type="entry name" value="WD_REPEATS_REGION"/>
    <property type="match status" value="1"/>
</dbReference>
<evidence type="ECO:0000313" key="8">
    <source>
        <dbReference type="EMBL" id="KAG2172452.1"/>
    </source>
</evidence>
<proteinExistence type="inferred from homology"/>
<evidence type="ECO:0000256" key="5">
    <source>
        <dbReference type="ARBA" id="ARBA00039514"/>
    </source>
</evidence>
<feature type="repeat" description="WD" evidence="6">
    <location>
        <begin position="93"/>
        <end position="133"/>
    </location>
</feature>
<accession>A0A8H7PEG5</accession>
<feature type="region of interest" description="Disordered" evidence="7">
    <location>
        <begin position="303"/>
        <end position="389"/>
    </location>
</feature>
<evidence type="ECO:0000256" key="1">
    <source>
        <dbReference type="ARBA" id="ARBA00007625"/>
    </source>
</evidence>
<gene>
    <name evidence="8" type="ORF">INT44_006625</name>
</gene>
<feature type="compositionally biased region" description="Acidic residues" evidence="7">
    <location>
        <begin position="337"/>
        <end position="354"/>
    </location>
</feature>
<evidence type="ECO:0000256" key="6">
    <source>
        <dbReference type="PROSITE-ProRule" id="PRU00221"/>
    </source>
</evidence>
<dbReference type="InterPro" id="IPR015943">
    <property type="entry name" value="WD40/YVTN_repeat-like_dom_sf"/>
</dbReference>
<evidence type="ECO:0000256" key="2">
    <source>
        <dbReference type="ARBA" id="ARBA00022574"/>
    </source>
</evidence>
<dbReference type="PROSITE" id="PS00678">
    <property type="entry name" value="WD_REPEATS_1"/>
    <property type="match status" value="1"/>
</dbReference>
<sequence>MPKPANLQFDDQVFDFAFHPNEDVIAAGLITGDIHCYRYGLEENVKLWSERPGKKSIRGLEYNSDGSVLYSISKDKSITAIDAAVGTTKLKLAAAHENPLNSLLILNNNILATGDEQGIIKLWDNRSQKCVMTYEEHDDFIADMTYNSDKKTLVAVGGDGFLSTWDIRKPNVVAMSDCMDDELLSVQLVKNGKKAIVGSQDGVLSLWTWGDWGDYTDRILGHPNSIDTICKLDEDTICTGSSDGLIRLVSILPNKFEGVIGDHGEEFPIERIRLADNKKYIGSCAHDNSIHFWDVAHLFEEGGDDDEEEEEVTEDNAEVTLSTNVSEDAVTKPTEADSSEEEEEDSDSDNDDSDNEKSRQQKRKRGKQIEGRDAKASRQEAASAFFGDL</sequence>
<keyword evidence="3" id="KW-0677">Repeat</keyword>
<organism evidence="8 9">
    <name type="scientific">Umbelopsis vinacea</name>
    <dbReference type="NCBI Taxonomy" id="44442"/>
    <lineage>
        <taxon>Eukaryota</taxon>
        <taxon>Fungi</taxon>
        <taxon>Fungi incertae sedis</taxon>
        <taxon>Mucoromycota</taxon>
        <taxon>Mucoromycotina</taxon>
        <taxon>Umbelopsidomycetes</taxon>
        <taxon>Umbelopsidales</taxon>
        <taxon>Umbelopsidaceae</taxon>
        <taxon>Umbelopsis</taxon>
    </lineage>
</organism>
<feature type="compositionally biased region" description="Acidic residues" evidence="7">
    <location>
        <begin position="303"/>
        <end position="317"/>
    </location>
</feature>
<evidence type="ECO:0000256" key="7">
    <source>
        <dbReference type="SAM" id="MobiDB-lite"/>
    </source>
</evidence>
<keyword evidence="9" id="KW-1185">Reference proteome</keyword>
<dbReference type="AlphaFoldDB" id="A0A8H7PEG5"/>
<dbReference type="EMBL" id="JAEPRA010000024">
    <property type="protein sequence ID" value="KAG2172452.1"/>
    <property type="molecule type" value="Genomic_DNA"/>
</dbReference>
<dbReference type="SMART" id="SM00320">
    <property type="entry name" value="WD40"/>
    <property type="match status" value="7"/>
</dbReference>